<evidence type="ECO:0000256" key="1">
    <source>
        <dbReference type="SAM" id="Phobius"/>
    </source>
</evidence>
<keyword evidence="1" id="KW-1133">Transmembrane helix</keyword>
<dbReference type="AlphaFoldDB" id="A0A7S4K4L0"/>
<proteinExistence type="predicted"/>
<keyword evidence="1" id="KW-0472">Membrane</keyword>
<evidence type="ECO:0000313" key="2">
    <source>
        <dbReference type="EMBL" id="CAE2283620.1"/>
    </source>
</evidence>
<accession>A0A7S4K4L0</accession>
<sequence length="99" mass="11668">MVTVTTKMQCAYTTCHRLLETSDIINDTTLSFGILVMMYFDAIFHIHCIYVETMKTTGLFRPLSPNEYLPPLLRDFHYPARLYMSFFCKHLLGNHSLYY</sequence>
<gene>
    <name evidence="2" type="ORF">NAES01612_LOCUS4024</name>
</gene>
<reference evidence="2" key="1">
    <citation type="submission" date="2021-01" db="EMBL/GenBank/DDBJ databases">
        <authorList>
            <person name="Corre E."/>
            <person name="Pelletier E."/>
            <person name="Niang G."/>
            <person name="Scheremetjew M."/>
            <person name="Finn R."/>
            <person name="Kale V."/>
            <person name="Holt S."/>
            <person name="Cochrane G."/>
            <person name="Meng A."/>
            <person name="Brown T."/>
            <person name="Cohen L."/>
        </authorList>
    </citation>
    <scope>NUCLEOTIDE SEQUENCE</scope>
    <source>
        <strain evidence="2">SoJaBio B1-5/56/2</strain>
    </source>
</reference>
<organism evidence="2">
    <name type="scientific">Paramoeba aestuarina</name>
    <dbReference type="NCBI Taxonomy" id="180227"/>
    <lineage>
        <taxon>Eukaryota</taxon>
        <taxon>Amoebozoa</taxon>
        <taxon>Discosea</taxon>
        <taxon>Flabellinia</taxon>
        <taxon>Dactylopodida</taxon>
        <taxon>Paramoebidae</taxon>
        <taxon>Paramoeba</taxon>
    </lineage>
</organism>
<name>A0A7S4K4L0_9EUKA</name>
<dbReference type="EMBL" id="HBKR01006030">
    <property type="protein sequence ID" value="CAE2283620.1"/>
    <property type="molecule type" value="Transcribed_RNA"/>
</dbReference>
<feature type="transmembrane region" description="Helical" evidence="1">
    <location>
        <begin position="30"/>
        <end position="51"/>
    </location>
</feature>
<keyword evidence="1" id="KW-0812">Transmembrane</keyword>
<protein>
    <submittedName>
        <fullName evidence="2">Uncharacterized protein</fullName>
    </submittedName>
</protein>